<evidence type="ECO:0000256" key="3">
    <source>
        <dbReference type="SAM" id="MobiDB-lite"/>
    </source>
</evidence>
<proteinExistence type="predicted"/>
<sequence>MLLRYLYYSRGNRGATFPIIDKVSGWTDSYRCLGYESELRFCPVVYNNCPSCENNAGVQCAVDGGWSQWSYYGGCSATCGEGVQKWIRSCNNPTPLNGGFICAGSNISRGICNERICPIYGGWSPWMSYGPCSVTCGEGVQTEKRLCNNPTPQYGGSACAGRNKIVGFCNERPCPKTWNESCLMNSDCTDHLTCNDRYNTCDCMRVTDVWDPVHMICLSSLEFLAIYSPERLDFASATKYCTNNMTGFLATRDFMNNMFLTCMDTNHDIWLANTIETTSTNDGETNEVGMCTTGGVIQASEMLLTSVNCSENRNFVCVVNRTHMPLVTNETFCSGFISVQLNTDSGDIPLGTMVVAVVTCAMVLLVAAVIICILRNKLSKGGTTSGSINTELEVRYNNTATPVADQEDPDHLSHEEAGPAIETDHYGYGILGKTSGAERNPVGIDDDDFYSHTNTNQPFGSEYDVFERKKEDRDESGIYDHTKPGGMEEGQYDEFQDPKSSCVNNDDFIYNTDTDEFP</sequence>
<feature type="region of interest" description="Disordered" evidence="3">
    <location>
        <begin position="470"/>
        <end position="518"/>
    </location>
</feature>
<dbReference type="OrthoDB" id="6142508at2759"/>
<dbReference type="AlphaFoldDB" id="A0A210Q4N7"/>
<dbReference type="Pfam" id="PF00090">
    <property type="entry name" value="TSP_1"/>
    <property type="match status" value="2"/>
</dbReference>
<protein>
    <submittedName>
        <fullName evidence="5">Hemicentin-1</fullName>
    </submittedName>
</protein>
<dbReference type="Proteomes" id="UP000242188">
    <property type="component" value="Unassembled WGS sequence"/>
</dbReference>
<keyword evidence="4" id="KW-0812">Transmembrane</keyword>
<dbReference type="Gene3D" id="2.20.100.10">
    <property type="entry name" value="Thrombospondin type-1 (TSP1) repeat"/>
    <property type="match status" value="2"/>
</dbReference>
<evidence type="ECO:0000256" key="1">
    <source>
        <dbReference type="ARBA" id="ARBA00022737"/>
    </source>
</evidence>
<name>A0A210Q4N7_MIZYE</name>
<dbReference type="PROSITE" id="PS50092">
    <property type="entry name" value="TSP1"/>
    <property type="match status" value="2"/>
</dbReference>
<evidence type="ECO:0000256" key="4">
    <source>
        <dbReference type="SAM" id="Phobius"/>
    </source>
</evidence>
<dbReference type="PANTHER" id="PTHR22906:SF54">
    <property type="entry name" value="IG-LIKE DOMAIN-CONTAINING PROTEIN"/>
    <property type="match status" value="1"/>
</dbReference>
<keyword evidence="4" id="KW-0472">Membrane</keyword>
<dbReference type="EMBL" id="NEDP02005024">
    <property type="protein sequence ID" value="OWF43685.1"/>
    <property type="molecule type" value="Genomic_DNA"/>
</dbReference>
<feature type="transmembrane region" description="Helical" evidence="4">
    <location>
        <begin position="350"/>
        <end position="374"/>
    </location>
</feature>
<gene>
    <name evidence="5" type="ORF">KP79_PYT04239</name>
</gene>
<keyword evidence="2" id="KW-1015">Disulfide bond</keyword>
<dbReference type="InterPro" id="IPR000884">
    <property type="entry name" value="TSP1_rpt"/>
</dbReference>
<keyword evidence="1" id="KW-0677">Repeat</keyword>
<dbReference type="SMART" id="SM00209">
    <property type="entry name" value="TSP1"/>
    <property type="match status" value="2"/>
</dbReference>
<accession>A0A210Q4N7</accession>
<dbReference type="FunFam" id="2.20.100.10:FF:000007">
    <property type="entry name" value="Thrombospondin 1"/>
    <property type="match status" value="1"/>
</dbReference>
<keyword evidence="4" id="KW-1133">Transmembrane helix</keyword>
<organism evidence="5 6">
    <name type="scientific">Mizuhopecten yessoensis</name>
    <name type="common">Japanese scallop</name>
    <name type="synonym">Patinopecten yessoensis</name>
    <dbReference type="NCBI Taxonomy" id="6573"/>
    <lineage>
        <taxon>Eukaryota</taxon>
        <taxon>Metazoa</taxon>
        <taxon>Spiralia</taxon>
        <taxon>Lophotrochozoa</taxon>
        <taxon>Mollusca</taxon>
        <taxon>Bivalvia</taxon>
        <taxon>Autobranchia</taxon>
        <taxon>Pteriomorphia</taxon>
        <taxon>Pectinida</taxon>
        <taxon>Pectinoidea</taxon>
        <taxon>Pectinidae</taxon>
        <taxon>Mizuhopecten</taxon>
    </lineage>
</organism>
<comment type="caution">
    <text evidence="5">The sequence shown here is derived from an EMBL/GenBank/DDBJ whole genome shotgun (WGS) entry which is preliminary data.</text>
</comment>
<keyword evidence="6" id="KW-1185">Reference proteome</keyword>
<dbReference type="PANTHER" id="PTHR22906">
    <property type="entry name" value="PROPERDIN"/>
    <property type="match status" value="1"/>
</dbReference>
<reference evidence="5 6" key="1">
    <citation type="journal article" date="2017" name="Nat. Ecol. Evol.">
        <title>Scallop genome provides insights into evolution of bilaterian karyotype and development.</title>
        <authorList>
            <person name="Wang S."/>
            <person name="Zhang J."/>
            <person name="Jiao W."/>
            <person name="Li J."/>
            <person name="Xun X."/>
            <person name="Sun Y."/>
            <person name="Guo X."/>
            <person name="Huan P."/>
            <person name="Dong B."/>
            <person name="Zhang L."/>
            <person name="Hu X."/>
            <person name="Sun X."/>
            <person name="Wang J."/>
            <person name="Zhao C."/>
            <person name="Wang Y."/>
            <person name="Wang D."/>
            <person name="Huang X."/>
            <person name="Wang R."/>
            <person name="Lv J."/>
            <person name="Li Y."/>
            <person name="Zhang Z."/>
            <person name="Liu B."/>
            <person name="Lu W."/>
            <person name="Hui Y."/>
            <person name="Liang J."/>
            <person name="Zhou Z."/>
            <person name="Hou R."/>
            <person name="Li X."/>
            <person name="Liu Y."/>
            <person name="Li H."/>
            <person name="Ning X."/>
            <person name="Lin Y."/>
            <person name="Zhao L."/>
            <person name="Xing Q."/>
            <person name="Dou J."/>
            <person name="Li Y."/>
            <person name="Mao J."/>
            <person name="Guo H."/>
            <person name="Dou H."/>
            <person name="Li T."/>
            <person name="Mu C."/>
            <person name="Jiang W."/>
            <person name="Fu Q."/>
            <person name="Fu X."/>
            <person name="Miao Y."/>
            <person name="Liu J."/>
            <person name="Yu Q."/>
            <person name="Li R."/>
            <person name="Liao H."/>
            <person name="Li X."/>
            <person name="Kong Y."/>
            <person name="Jiang Z."/>
            <person name="Chourrout D."/>
            <person name="Li R."/>
            <person name="Bao Z."/>
        </authorList>
    </citation>
    <scope>NUCLEOTIDE SEQUENCE [LARGE SCALE GENOMIC DNA]</scope>
    <source>
        <strain evidence="5 6">PY_sf001</strain>
    </source>
</reference>
<dbReference type="FunFam" id="2.20.100.10:FF:000001">
    <property type="entry name" value="semaphorin-5A isoform X1"/>
    <property type="match status" value="1"/>
</dbReference>
<dbReference type="SUPFAM" id="SSF82895">
    <property type="entry name" value="TSP-1 type 1 repeat"/>
    <property type="match status" value="2"/>
</dbReference>
<evidence type="ECO:0000313" key="6">
    <source>
        <dbReference type="Proteomes" id="UP000242188"/>
    </source>
</evidence>
<dbReference type="InterPro" id="IPR036383">
    <property type="entry name" value="TSP1_rpt_sf"/>
</dbReference>
<evidence type="ECO:0000313" key="5">
    <source>
        <dbReference type="EMBL" id="OWF43685.1"/>
    </source>
</evidence>
<dbReference type="InterPro" id="IPR052065">
    <property type="entry name" value="Compl_asym_regulator"/>
</dbReference>
<feature type="compositionally biased region" description="Basic and acidic residues" evidence="3">
    <location>
        <begin position="470"/>
        <end position="483"/>
    </location>
</feature>
<evidence type="ECO:0000256" key="2">
    <source>
        <dbReference type="ARBA" id="ARBA00023157"/>
    </source>
</evidence>